<evidence type="ECO:0000313" key="2">
    <source>
        <dbReference type="Proteomes" id="UP000487649"/>
    </source>
</evidence>
<gene>
    <name evidence="1" type="ORF">GMA92_16140</name>
</gene>
<dbReference type="EMBL" id="WMQE01000087">
    <property type="protein sequence ID" value="MTK22917.1"/>
    <property type="molecule type" value="Genomic_DNA"/>
</dbReference>
<reference evidence="1 2" key="1">
    <citation type="journal article" date="2019" name="Nat. Med.">
        <title>A library of human gut bacterial isolates paired with longitudinal multiomics data enables mechanistic microbiome research.</title>
        <authorList>
            <person name="Poyet M."/>
            <person name="Groussin M."/>
            <person name="Gibbons S.M."/>
            <person name="Avila-Pacheco J."/>
            <person name="Jiang X."/>
            <person name="Kearney S.M."/>
            <person name="Perrotta A.R."/>
            <person name="Berdy B."/>
            <person name="Zhao S."/>
            <person name="Lieberman T.D."/>
            <person name="Swanson P.K."/>
            <person name="Smith M."/>
            <person name="Roesemann S."/>
            <person name="Alexander J.E."/>
            <person name="Rich S.A."/>
            <person name="Livny J."/>
            <person name="Vlamakis H."/>
            <person name="Clish C."/>
            <person name="Bullock K."/>
            <person name="Deik A."/>
            <person name="Scott J."/>
            <person name="Pierce K.A."/>
            <person name="Xavier R.J."/>
            <person name="Alm E.J."/>
        </authorList>
    </citation>
    <scope>NUCLEOTIDE SEQUENCE [LARGE SCALE GENOMIC DNA]</scope>
    <source>
        <strain evidence="1 2">BIOML-A198</strain>
    </source>
</reference>
<evidence type="ECO:0000313" key="1">
    <source>
        <dbReference type="EMBL" id="MTK22917.1"/>
    </source>
</evidence>
<name>A0A9X5AQ36_9FIRM</name>
<accession>A0A9X5AQ36</accession>
<comment type="caution">
    <text evidence="1">The sequence shown here is derived from an EMBL/GenBank/DDBJ whole genome shotgun (WGS) entry which is preliminary data.</text>
</comment>
<sequence length="104" mass="11885">MHYQVVIKKDHYNGKGSYLRVYVPGVDIQEKFFMNGLAKGMLQLDDGRQLSAAQRGLLYSLFNDIRIWRGDSHKKIGVEKVKETLKESFCEAAKVSRFSLSNVS</sequence>
<organism evidence="1 2">
    <name type="scientific">Turicibacter sanguinis</name>
    <dbReference type="NCBI Taxonomy" id="154288"/>
    <lineage>
        <taxon>Bacteria</taxon>
        <taxon>Bacillati</taxon>
        <taxon>Bacillota</taxon>
        <taxon>Erysipelotrichia</taxon>
        <taxon>Erysipelotrichales</taxon>
        <taxon>Turicibacteraceae</taxon>
        <taxon>Turicibacter</taxon>
    </lineage>
</organism>
<feature type="non-terminal residue" evidence="1">
    <location>
        <position position="104"/>
    </location>
</feature>
<proteinExistence type="predicted"/>
<protein>
    <submittedName>
        <fullName evidence="1">Uncharacterized protein</fullName>
    </submittedName>
</protein>
<dbReference type="AlphaFoldDB" id="A0A9X5AQ36"/>
<dbReference type="Proteomes" id="UP000487649">
    <property type="component" value="Unassembled WGS sequence"/>
</dbReference>